<evidence type="ECO:0000256" key="4">
    <source>
        <dbReference type="ARBA" id="ARBA00022496"/>
    </source>
</evidence>
<dbReference type="PROSITE" id="PS00211">
    <property type="entry name" value="ABC_TRANSPORTER_1"/>
    <property type="match status" value="1"/>
</dbReference>
<dbReference type="InterPro" id="IPR051535">
    <property type="entry name" value="Siderophore_ABC-ATPase"/>
</dbReference>
<reference evidence="11 12" key="1">
    <citation type="submission" date="2014-05" db="EMBL/GenBank/DDBJ databases">
        <title>Cellulosimicrobium funkei U11 genome.</title>
        <authorList>
            <person name="Hu C."/>
            <person name="Gong Y."/>
            <person name="Wan W."/>
            <person name="Jiang M."/>
        </authorList>
    </citation>
    <scope>NUCLEOTIDE SEQUENCE [LARGE SCALE GENOMIC DNA]</scope>
    <source>
        <strain evidence="11 12">U11</strain>
    </source>
</reference>
<evidence type="ECO:0000256" key="9">
    <source>
        <dbReference type="ARBA" id="ARBA00023136"/>
    </source>
</evidence>
<dbReference type="AlphaFoldDB" id="A0A0H2KMM7"/>
<dbReference type="Pfam" id="PF00005">
    <property type="entry name" value="ABC_tran"/>
    <property type="match status" value="1"/>
</dbReference>
<dbReference type="RefSeq" id="WP_047233125.1">
    <property type="nucleotide sequence ID" value="NZ_JNBQ01000014.1"/>
</dbReference>
<dbReference type="PROSITE" id="PS50893">
    <property type="entry name" value="ABC_TRANSPORTER_2"/>
    <property type="match status" value="1"/>
</dbReference>
<organism evidence="11 12">
    <name type="scientific">Cellulosimicrobium funkei</name>
    <dbReference type="NCBI Taxonomy" id="264251"/>
    <lineage>
        <taxon>Bacteria</taxon>
        <taxon>Bacillati</taxon>
        <taxon>Actinomycetota</taxon>
        <taxon>Actinomycetes</taxon>
        <taxon>Micrococcales</taxon>
        <taxon>Promicromonosporaceae</taxon>
        <taxon>Cellulosimicrobium</taxon>
    </lineage>
</organism>
<gene>
    <name evidence="11" type="primary">fecE</name>
    <name evidence="11" type="ORF">FB00_12060</name>
</gene>
<protein>
    <submittedName>
        <fullName evidence="11">Iron-dicitrate transporter ATP-binding subunit</fullName>
    </submittedName>
</protein>
<keyword evidence="8" id="KW-0406">Ion transport</keyword>
<evidence type="ECO:0000256" key="6">
    <source>
        <dbReference type="ARBA" id="ARBA00022840"/>
    </source>
</evidence>
<dbReference type="SMART" id="SM00382">
    <property type="entry name" value="AAA"/>
    <property type="match status" value="1"/>
</dbReference>
<dbReference type="Proteomes" id="UP000035265">
    <property type="component" value="Unassembled WGS sequence"/>
</dbReference>
<dbReference type="GO" id="GO:0006826">
    <property type="term" value="P:iron ion transport"/>
    <property type="evidence" value="ECO:0007669"/>
    <property type="project" value="UniProtKB-KW"/>
</dbReference>
<comment type="caution">
    <text evidence="11">The sequence shown here is derived from an EMBL/GenBank/DDBJ whole genome shotgun (WGS) entry which is preliminary data.</text>
</comment>
<dbReference type="GO" id="GO:0016887">
    <property type="term" value="F:ATP hydrolysis activity"/>
    <property type="evidence" value="ECO:0007669"/>
    <property type="project" value="InterPro"/>
</dbReference>
<dbReference type="SUPFAM" id="SSF52540">
    <property type="entry name" value="P-loop containing nucleoside triphosphate hydrolases"/>
    <property type="match status" value="1"/>
</dbReference>
<feature type="domain" description="ABC transporter" evidence="10">
    <location>
        <begin position="19"/>
        <end position="256"/>
    </location>
</feature>
<dbReference type="GO" id="GO:0005524">
    <property type="term" value="F:ATP binding"/>
    <property type="evidence" value="ECO:0007669"/>
    <property type="project" value="UniProtKB-KW"/>
</dbReference>
<keyword evidence="2" id="KW-0813">Transport</keyword>
<dbReference type="InterPro" id="IPR017871">
    <property type="entry name" value="ABC_transporter-like_CS"/>
</dbReference>
<keyword evidence="9" id="KW-0472">Membrane</keyword>
<dbReference type="GO" id="GO:0005886">
    <property type="term" value="C:plasma membrane"/>
    <property type="evidence" value="ECO:0007669"/>
    <property type="project" value="UniProtKB-SubCell"/>
</dbReference>
<dbReference type="InterPro" id="IPR003593">
    <property type="entry name" value="AAA+_ATPase"/>
</dbReference>
<sequence length="286" mass="30171">MSAPSVVPSPVAATGAPALAGHDLRLSYDARTVVHGAALELAPGAVTALIGPNGSGKSTLLRSLARLHRPDAGTVALDDAPDALALHPKDFARRVTLLSQSRPTPSGVSVRDVVAYGRHPYRGRFRSNDPDGPRAITHAMDVTGITAMADRGVDELSGGELQRVWLATCLAQDTQVLLLDEPTTYLDLRYQVELLDLVRDLATEHGVAVGVVLHDLNQAAAVADRVVLLHAGVVRATGPADAVLTSELLTEVYGIHVDVYTHPLTGRTCCEPLGRHAARLDTAVLV</sequence>
<dbReference type="STRING" id="264251.FB00_12060"/>
<dbReference type="FunFam" id="3.40.50.300:FF:000134">
    <property type="entry name" value="Iron-enterobactin ABC transporter ATP-binding protein"/>
    <property type="match status" value="1"/>
</dbReference>
<dbReference type="Gene3D" id="3.40.50.300">
    <property type="entry name" value="P-loop containing nucleotide triphosphate hydrolases"/>
    <property type="match status" value="1"/>
</dbReference>
<keyword evidence="12" id="KW-1185">Reference proteome</keyword>
<evidence type="ECO:0000256" key="7">
    <source>
        <dbReference type="ARBA" id="ARBA00023004"/>
    </source>
</evidence>
<keyword evidence="5" id="KW-0547">Nucleotide-binding</keyword>
<evidence type="ECO:0000256" key="3">
    <source>
        <dbReference type="ARBA" id="ARBA00022475"/>
    </source>
</evidence>
<accession>A0A0H2KMM7</accession>
<evidence type="ECO:0000256" key="5">
    <source>
        <dbReference type="ARBA" id="ARBA00022741"/>
    </source>
</evidence>
<proteinExistence type="predicted"/>
<keyword evidence="6 11" id="KW-0067">ATP-binding</keyword>
<evidence type="ECO:0000256" key="1">
    <source>
        <dbReference type="ARBA" id="ARBA00004202"/>
    </source>
</evidence>
<dbReference type="PANTHER" id="PTHR42771:SF2">
    <property type="entry name" value="IRON(3+)-HYDROXAMATE IMPORT ATP-BINDING PROTEIN FHUC"/>
    <property type="match status" value="1"/>
</dbReference>
<dbReference type="InterPro" id="IPR003439">
    <property type="entry name" value="ABC_transporter-like_ATP-bd"/>
</dbReference>
<dbReference type="InterPro" id="IPR027417">
    <property type="entry name" value="P-loop_NTPase"/>
</dbReference>
<comment type="subcellular location">
    <subcellularLocation>
        <location evidence="1">Cell membrane</location>
        <topology evidence="1">Peripheral membrane protein</topology>
    </subcellularLocation>
</comment>
<keyword evidence="7" id="KW-0408">Iron</keyword>
<dbReference type="EMBL" id="JNBQ01000014">
    <property type="protein sequence ID" value="KLN34423.1"/>
    <property type="molecule type" value="Genomic_DNA"/>
</dbReference>
<evidence type="ECO:0000256" key="8">
    <source>
        <dbReference type="ARBA" id="ARBA00023065"/>
    </source>
</evidence>
<evidence type="ECO:0000313" key="12">
    <source>
        <dbReference type="Proteomes" id="UP000035265"/>
    </source>
</evidence>
<dbReference type="CDD" id="cd03214">
    <property type="entry name" value="ABC_Iron-Siderophores_B12_Hemin"/>
    <property type="match status" value="1"/>
</dbReference>
<name>A0A0H2KMM7_9MICO</name>
<dbReference type="PANTHER" id="PTHR42771">
    <property type="entry name" value="IRON(3+)-HYDROXAMATE IMPORT ATP-BINDING PROTEIN FHUC"/>
    <property type="match status" value="1"/>
</dbReference>
<evidence type="ECO:0000256" key="2">
    <source>
        <dbReference type="ARBA" id="ARBA00022448"/>
    </source>
</evidence>
<evidence type="ECO:0000259" key="10">
    <source>
        <dbReference type="PROSITE" id="PS50893"/>
    </source>
</evidence>
<dbReference type="PATRIC" id="fig|264251.5.peg.2453"/>
<keyword evidence="4" id="KW-0410">Iron transport</keyword>
<keyword evidence="3" id="KW-1003">Cell membrane</keyword>
<evidence type="ECO:0000313" key="11">
    <source>
        <dbReference type="EMBL" id="KLN34423.1"/>
    </source>
</evidence>